<accession>A0A918HCX3</accession>
<dbReference type="GO" id="GO:0003677">
    <property type="term" value="F:DNA binding"/>
    <property type="evidence" value="ECO:0007669"/>
    <property type="project" value="InterPro"/>
</dbReference>
<feature type="domain" description="Restriction endonuclease type IV Mrr" evidence="1">
    <location>
        <begin position="1"/>
        <end position="111"/>
    </location>
</feature>
<dbReference type="InterPro" id="IPR011335">
    <property type="entry name" value="Restrct_endonuc-II-like"/>
</dbReference>
<dbReference type="SUPFAM" id="SSF52980">
    <property type="entry name" value="Restriction endonuclease-like"/>
    <property type="match status" value="1"/>
</dbReference>
<dbReference type="GO" id="GO:0015666">
    <property type="term" value="F:restriction endodeoxyribonuclease activity"/>
    <property type="evidence" value="ECO:0007669"/>
    <property type="project" value="TreeGrafter"/>
</dbReference>
<dbReference type="InterPro" id="IPR052906">
    <property type="entry name" value="Type_IV_Methyl-Rstrct_Enzyme"/>
</dbReference>
<dbReference type="Pfam" id="PF04471">
    <property type="entry name" value="Mrr_cat"/>
    <property type="match status" value="1"/>
</dbReference>
<dbReference type="InterPro" id="IPR007560">
    <property type="entry name" value="Restrct_endonuc_IV_Mrr"/>
</dbReference>
<comment type="caution">
    <text evidence="2">The sequence shown here is derived from an EMBL/GenBank/DDBJ whole genome shotgun (WGS) entry which is preliminary data.</text>
</comment>
<protein>
    <recommendedName>
        <fullName evidence="1">Restriction endonuclease type IV Mrr domain-containing protein</fullName>
    </recommendedName>
</protein>
<evidence type="ECO:0000259" key="1">
    <source>
        <dbReference type="Pfam" id="PF04471"/>
    </source>
</evidence>
<dbReference type="PANTHER" id="PTHR30015:SF7">
    <property type="entry name" value="TYPE IV METHYL-DIRECTED RESTRICTION ENZYME ECOKMRR"/>
    <property type="match status" value="1"/>
</dbReference>
<dbReference type="EMBL" id="BMQQ01000028">
    <property type="protein sequence ID" value="GGT55028.1"/>
    <property type="molecule type" value="Genomic_DNA"/>
</dbReference>
<reference evidence="2" key="2">
    <citation type="submission" date="2020-09" db="EMBL/GenBank/DDBJ databases">
        <authorList>
            <person name="Sun Q."/>
            <person name="Ohkuma M."/>
        </authorList>
    </citation>
    <scope>NUCLEOTIDE SEQUENCE</scope>
    <source>
        <strain evidence="2">JCM 3172</strain>
    </source>
</reference>
<evidence type="ECO:0000313" key="2">
    <source>
        <dbReference type="EMBL" id="GGT55028.1"/>
    </source>
</evidence>
<dbReference type="PANTHER" id="PTHR30015">
    <property type="entry name" value="MRR RESTRICTION SYSTEM PROTEIN"/>
    <property type="match status" value="1"/>
</dbReference>
<keyword evidence="3" id="KW-1185">Reference proteome</keyword>
<gene>
    <name evidence="2" type="ORF">GCM10014713_55890</name>
</gene>
<dbReference type="GO" id="GO:0009307">
    <property type="term" value="P:DNA restriction-modification system"/>
    <property type="evidence" value="ECO:0007669"/>
    <property type="project" value="InterPro"/>
</dbReference>
<sequence>MDPVEFEGLVAELFRARGLQAVTTRRSGDGGVDVDAVDPDPISGGSILVQVKRYRNTVPPSAVRDLYGTVQAAGANKGVLVTTSGFGPGSYTFANGKPLTLISGTELVDLLHRHGLRGRLGDGAPPADAGGRRLARRAGRGLQRAGDGLVGAGGARRLRAGV</sequence>
<dbReference type="Proteomes" id="UP000619486">
    <property type="component" value="Unassembled WGS sequence"/>
</dbReference>
<organism evidence="2 3">
    <name type="scientific">Streptomyces purpureus</name>
    <dbReference type="NCBI Taxonomy" id="1951"/>
    <lineage>
        <taxon>Bacteria</taxon>
        <taxon>Bacillati</taxon>
        <taxon>Actinomycetota</taxon>
        <taxon>Actinomycetes</taxon>
        <taxon>Kitasatosporales</taxon>
        <taxon>Streptomycetaceae</taxon>
        <taxon>Streptomyces</taxon>
    </lineage>
</organism>
<name>A0A918HCX3_9ACTN</name>
<dbReference type="AlphaFoldDB" id="A0A918HCX3"/>
<dbReference type="Gene3D" id="3.40.1350.10">
    <property type="match status" value="1"/>
</dbReference>
<dbReference type="InterPro" id="IPR011856">
    <property type="entry name" value="tRNA_endonuc-like_dom_sf"/>
</dbReference>
<reference evidence="2" key="1">
    <citation type="journal article" date="2014" name="Int. J. Syst. Evol. Microbiol.">
        <title>Complete genome sequence of Corynebacterium casei LMG S-19264T (=DSM 44701T), isolated from a smear-ripened cheese.</title>
        <authorList>
            <consortium name="US DOE Joint Genome Institute (JGI-PGF)"/>
            <person name="Walter F."/>
            <person name="Albersmeier A."/>
            <person name="Kalinowski J."/>
            <person name="Ruckert C."/>
        </authorList>
    </citation>
    <scope>NUCLEOTIDE SEQUENCE</scope>
    <source>
        <strain evidence="2">JCM 3172</strain>
    </source>
</reference>
<proteinExistence type="predicted"/>
<evidence type="ECO:0000313" key="3">
    <source>
        <dbReference type="Proteomes" id="UP000619486"/>
    </source>
</evidence>